<evidence type="ECO:0000313" key="1">
    <source>
        <dbReference type="EMBL" id="EEF74634.1"/>
    </source>
</evidence>
<name>S0F447_9BACT</name>
<protein>
    <recommendedName>
        <fullName evidence="3">TolB-like 6-blade propeller-like</fullName>
    </recommendedName>
</protein>
<comment type="caution">
    <text evidence="1">The sequence shown here is derived from an EMBL/GenBank/DDBJ whole genome shotgun (WGS) entry which is preliminary data.</text>
</comment>
<proteinExistence type="predicted"/>
<dbReference type="Proteomes" id="UP000014073">
    <property type="component" value="Unassembled WGS sequence"/>
</dbReference>
<evidence type="ECO:0000313" key="2">
    <source>
        <dbReference type="Proteomes" id="UP000014073"/>
    </source>
</evidence>
<dbReference type="AlphaFoldDB" id="S0F447"/>
<sequence>MSKNILIIIGLFILSACSNNLTDKFSSDFIDETEVCFTPSELIKSDILCRYPIRLEILDSVFVVQDLGGSEYLQVYDRFGEYIDCLAKKGDAPMEIPNLTDLFTITSDRKIRAYSATKIMEYDVNRFLKKQSDYYQSIQIPQSVYQYPIHSVLERSGIFYLVGFTNDMRFALVSPDSLYDVYKDYPQVVEDKERNARVFTYACKTKYRPDYKYWVQGTYIGGTLEIFKIEESCIQSVKQLFIYPSLFQDTGSSVTWGDNTTIGFDDIYVTQKHIYALLSGTKGSDLKQSPPKHPFTDTILIFDWEGNLIKKIKTDCMIMTIAVDSFEQNAYLVSFNEDGYDLRKIYLE</sequence>
<dbReference type="EMBL" id="ACBW01000011">
    <property type="protein sequence ID" value="EEF74634.1"/>
    <property type="molecule type" value="Genomic_DNA"/>
</dbReference>
<dbReference type="Pfam" id="PF15869">
    <property type="entry name" value="TolB_like"/>
    <property type="match status" value="1"/>
</dbReference>
<keyword evidence="2" id="KW-1185">Reference proteome</keyword>
<organism evidence="1 2">
    <name type="scientific">Phocaeicola coprophilus DSM 18228 = JCM 13818</name>
    <dbReference type="NCBI Taxonomy" id="547042"/>
    <lineage>
        <taxon>Bacteria</taxon>
        <taxon>Pseudomonadati</taxon>
        <taxon>Bacteroidota</taxon>
        <taxon>Bacteroidia</taxon>
        <taxon>Bacteroidales</taxon>
        <taxon>Bacteroidaceae</taxon>
        <taxon>Phocaeicola</taxon>
    </lineage>
</organism>
<reference evidence="1 2" key="1">
    <citation type="submission" date="2008-12" db="EMBL/GenBank/DDBJ databases">
        <authorList>
            <person name="Fulton L."/>
            <person name="Clifton S."/>
            <person name="Fulton B."/>
            <person name="Xu J."/>
            <person name="Minx P."/>
            <person name="Pepin K.H."/>
            <person name="Johnson M."/>
            <person name="Bhonagiri V."/>
            <person name="Nash W.E."/>
            <person name="Mardis E.R."/>
            <person name="Wilson R.K."/>
        </authorList>
    </citation>
    <scope>NUCLEOTIDE SEQUENCE [LARGE SCALE GENOMIC DNA]</scope>
    <source>
        <strain evidence="1 2">DSM 18228</strain>
    </source>
</reference>
<dbReference type="OrthoDB" id="1027002at2"/>
<dbReference type="STRING" id="547042.BACCOPRO_00093"/>
<dbReference type="eggNOG" id="COG2834">
    <property type="taxonomic scope" value="Bacteria"/>
</dbReference>
<dbReference type="HOGENOM" id="CLU_064661_0_0_10"/>
<dbReference type="RefSeq" id="WP_008139840.1">
    <property type="nucleotide sequence ID" value="NZ_EQ973629.1"/>
</dbReference>
<accession>S0F447</accession>
<evidence type="ECO:0008006" key="3">
    <source>
        <dbReference type="Google" id="ProtNLM"/>
    </source>
</evidence>
<gene>
    <name evidence="1" type="ORF">BACCOPRO_00093</name>
</gene>
<dbReference type="PROSITE" id="PS51257">
    <property type="entry name" value="PROKAR_LIPOPROTEIN"/>
    <property type="match status" value="1"/>
</dbReference>
<dbReference type="GeneID" id="78405162"/>